<keyword evidence="2" id="KW-0646">Protease inhibitor</keyword>
<evidence type="ECO:0000256" key="3">
    <source>
        <dbReference type="ARBA" id="ARBA00022900"/>
    </source>
</evidence>
<dbReference type="EMBL" id="CAJNOQ010056179">
    <property type="protein sequence ID" value="CAF1661629.1"/>
    <property type="molecule type" value="Genomic_DNA"/>
</dbReference>
<evidence type="ECO:0000256" key="2">
    <source>
        <dbReference type="ARBA" id="ARBA00022690"/>
    </source>
</evidence>
<reference evidence="5" key="1">
    <citation type="submission" date="2021-02" db="EMBL/GenBank/DDBJ databases">
        <authorList>
            <person name="Nowell W R."/>
        </authorList>
    </citation>
    <scope>NUCLEOTIDE SEQUENCE</scope>
</reference>
<dbReference type="Proteomes" id="UP000663829">
    <property type="component" value="Unassembled WGS sequence"/>
</dbReference>
<evidence type="ECO:0000313" key="4">
    <source>
        <dbReference type="EMBL" id="CAF0988805.1"/>
    </source>
</evidence>
<gene>
    <name evidence="5" type="ORF">GPM918_LOCUS45998</name>
    <name evidence="4" type="ORF">OVA965_LOCUS13965</name>
    <name evidence="7" type="ORF">SRO942_LOCUS49201</name>
    <name evidence="6" type="ORF">TMI583_LOCUS13966</name>
</gene>
<dbReference type="InterPro" id="IPR000864">
    <property type="entry name" value="Prot_inh_pot1"/>
</dbReference>
<comment type="similarity">
    <text evidence="1">Belongs to the protease inhibitor I13 (potato type I serine protease inhibitor) family.</text>
</comment>
<proteinExistence type="inferred from homology"/>
<dbReference type="OrthoDB" id="10013825at2759"/>
<dbReference type="AlphaFoldDB" id="A0A816FHC6"/>
<evidence type="ECO:0000313" key="8">
    <source>
        <dbReference type="Proteomes" id="UP000663829"/>
    </source>
</evidence>
<evidence type="ECO:0000313" key="5">
    <source>
        <dbReference type="EMBL" id="CAF1661629.1"/>
    </source>
</evidence>
<protein>
    <submittedName>
        <fullName evidence="5">Uncharacterized protein</fullName>
    </submittedName>
</protein>
<organism evidence="5 8">
    <name type="scientific">Didymodactylos carnosus</name>
    <dbReference type="NCBI Taxonomy" id="1234261"/>
    <lineage>
        <taxon>Eukaryota</taxon>
        <taxon>Metazoa</taxon>
        <taxon>Spiralia</taxon>
        <taxon>Gnathifera</taxon>
        <taxon>Rotifera</taxon>
        <taxon>Eurotatoria</taxon>
        <taxon>Bdelloidea</taxon>
        <taxon>Philodinida</taxon>
        <taxon>Philodinidae</taxon>
        <taxon>Didymodactylos</taxon>
    </lineage>
</organism>
<dbReference type="SUPFAM" id="SSF54654">
    <property type="entry name" value="CI-2 family of serine protease inhibitors"/>
    <property type="match status" value="1"/>
</dbReference>
<evidence type="ECO:0000256" key="1">
    <source>
        <dbReference type="ARBA" id="ARBA00008210"/>
    </source>
</evidence>
<evidence type="ECO:0000313" key="7">
    <source>
        <dbReference type="EMBL" id="CAF4610971.1"/>
    </source>
</evidence>
<dbReference type="Proteomes" id="UP000682733">
    <property type="component" value="Unassembled WGS sequence"/>
</dbReference>
<dbReference type="GO" id="GO:0004867">
    <property type="term" value="F:serine-type endopeptidase inhibitor activity"/>
    <property type="evidence" value="ECO:0007669"/>
    <property type="project" value="UniProtKB-KW"/>
</dbReference>
<sequence>MMIPGSNQADWAAYVGQNGQQVADALKAQGLHPQILEEGQPGTKDYKPSRVRIIVNQAGIVVQPPTTG</sequence>
<dbReference type="EMBL" id="CAJNOK010005945">
    <property type="protein sequence ID" value="CAF0988805.1"/>
    <property type="molecule type" value="Genomic_DNA"/>
</dbReference>
<dbReference type="GO" id="GO:0009611">
    <property type="term" value="P:response to wounding"/>
    <property type="evidence" value="ECO:0007669"/>
    <property type="project" value="InterPro"/>
</dbReference>
<keyword evidence="3" id="KW-0722">Serine protease inhibitor</keyword>
<dbReference type="EMBL" id="CAJOBC010130490">
    <property type="protein sequence ID" value="CAF4610971.1"/>
    <property type="molecule type" value="Genomic_DNA"/>
</dbReference>
<keyword evidence="8" id="KW-1185">Reference proteome</keyword>
<dbReference type="Gene3D" id="3.30.10.10">
    <property type="entry name" value="Trypsin Inhibitor V, subunit A"/>
    <property type="match status" value="1"/>
</dbReference>
<dbReference type="Proteomes" id="UP000677228">
    <property type="component" value="Unassembled WGS sequence"/>
</dbReference>
<name>A0A816FHC6_9BILA</name>
<comment type="caution">
    <text evidence="5">The sequence shown here is derived from an EMBL/GenBank/DDBJ whole genome shotgun (WGS) entry which is preliminary data.</text>
</comment>
<evidence type="ECO:0000313" key="6">
    <source>
        <dbReference type="EMBL" id="CAF3758906.1"/>
    </source>
</evidence>
<dbReference type="EMBL" id="CAJOBA010005951">
    <property type="protein sequence ID" value="CAF3758906.1"/>
    <property type="molecule type" value="Genomic_DNA"/>
</dbReference>
<dbReference type="Pfam" id="PF00280">
    <property type="entry name" value="potato_inhibit"/>
    <property type="match status" value="1"/>
</dbReference>
<dbReference type="InterPro" id="IPR036354">
    <property type="entry name" value="Prot_inh_pot1_sf"/>
</dbReference>
<accession>A0A816FHC6</accession>
<dbReference type="Proteomes" id="UP000681722">
    <property type="component" value="Unassembled WGS sequence"/>
</dbReference>